<protein>
    <submittedName>
        <fullName evidence="1">Heme oxygenase-like protein</fullName>
    </submittedName>
</protein>
<reference evidence="1" key="1">
    <citation type="submission" date="2022-08" db="EMBL/GenBank/DDBJ databases">
        <authorList>
            <consortium name="DOE Joint Genome Institute"/>
            <person name="Min B."/>
            <person name="Riley R."/>
            <person name="Sierra-Patev S."/>
            <person name="Naranjo-Ortiz M."/>
            <person name="Looney B."/>
            <person name="Konkel Z."/>
            <person name="Slot J.C."/>
            <person name="Sakamoto Y."/>
            <person name="Steenwyk J.L."/>
            <person name="Rokas A."/>
            <person name="Carro J."/>
            <person name="Camarero S."/>
            <person name="Ferreira P."/>
            <person name="Molpeceres G."/>
            <person name="Ruiz-Duenas F.J."/>
            <person name="Serrano A."/>
            <person name="Henrissat B."/>
            <person name="Drula E."/>
            <person name="Hughes K.W."/>
            <person name="Mata J.L."/>
            <person name="Ishikawa N.K."/>
            <person name="Vargas-Isla R."/>
            <person name="Ushijima S."/>
            <person name="Smith C.A."/>
            <person name="Ahrendt S."/>
            <person name="Andreopoulos W."/>
            <person name="He G."/>
            <person name="Labutti K."/>
            <person name="Lipzen A."/>
            <person name="Ng V."/>
            <person name="Sandor L."/>
            <person name="Barry K."/>
            <person name="Martinez A.T."/>
            <person name="Xiao Y."/>
            <person name="Gibbons J.G."/>
            <person name="Terashima K."/>
            <person name="Hibbett D.S."/>
            <person name="Grigoriev I.V."/>
        </authorList>
    </citation>
    <scope>NUCLEOTIDE SEQUENCE</scope>
    <source>
        <strain evidence="1">TFB9207</strain>
    </source>
</reference>
<dbReference type="PANTHER" id="PTHR41813">
    <property type="entry name" value="REGULATOR PAB1642, PUTATIVE (AFU_ORTHOLOGUE AFUA_3G11955)-RELATED"/>
    <property type="match status" value="1"/>
</dbReference>
<dbReference type="CDD" id="cd19357">
    <property type="entry name" value="TenA_E_At3g16990-like"/>
    <property type="match status" value="1"/>
</dbReference>
<evidence type="ECO:0000313" key="2">
    <source>
        <dbReference type="Proteomes" id="UP001163846"/>
    </source>
</evidence>
<dbReference type="InterPro" id="IPR016084">
    <property type="entry name" value="Haem_Oase-like_multi-hlx"/>
</dbReference>
<dbReference type="SUPFAM" id="SSF48613">
    <property type="entry name" value="Heme oxygenase-like"/>
    <property type="match status" value="1"/>
</dbReference>
<accession>A0AA38ULQ7</accession>
<dbReference type="InterPro" id="IPR053261">
    <property type="entry name" value="Polyketide-peptide_reg"/>
</dbReference>
<dbReference type="EMBL" id="MU805979">
    <property type="protein sequence ID" value="KAJ3843302.1"/>
    <property type="molecule type" value="Genomic_DNA"/>
</dbReference>
<evidence type="ECO:0000313" key="1">
    <source>
        <dbReference type="EMBL" id="KAJ3843302.1"/>
    </source>
</evidence>
<keyword evidence="2" id="KW-1185">Reference proteome</keyword>
<dbReference type="Gene3D" id="1.20.910.10">
    <property type="entry name" value="Heme oxygenase-like"/>
    <property type="match status" value="1"/>
</dbReference>
<comment type="caution">
    <text evidence="1">The sequence shown here is derived from an EMBL/GenBank/DDBJ whole genome shotgun (WGS) entry which is preliminary data.</text>
</comment>
<dbReference type="PANTHER" id="PTHR41813:SF2">
    <property type="entry name" value="REGULATOR PAB1642, PUTATIVE (AFU_ORTHOLOGUE AFUA_3G11955)-RELATED"/>
    <property type="match status" value="1"/>
</dbReference>
<dbReference type="AlphaFoldDB" id="A0AA38ULQ7"/>
<proteinExistence type="predicted"/>
<name>A0AA38ULQ7_9AGAR</name>
<organism evidence="1 2">
    <name type="scientific">Lentinula raphanica</name>
    <dbReference type="NCBI Taxonomy" id="153919"/>
    <lineage>
        <taxon>Eukaryota</taxon>
        <taxon>Fungi</taxon>
        <taxon>Dikarya</taxon>
        <taxon>Basidiomycota</taxon>
        <taxon>Agaricomycotina</taxon>
        <taxon>Agaricomycetes</taxon>
        <taxon>Agaricomycetidae</taxon>
        <taxon>Agaricales</taxon>
        <taxon>Marasmiineae</taxon>
        <taxon>Omphalotaceae</taxon>
        <taxon>Lentinula</taxon>
    </lineage>
</organism>
<dbReference type="Proteomes" id="UP001163846">
    <property type="component" value="Unassembled WGS sequence"/>
</dbReference>
<gene>
    <name evidence="1" type="ORF">F5878DRAFT_649543</name>
</gene>
<sequence>MNSSAPYSDAVYNDFLLRAAIGAVEHDLLSVCLSQNRIYAAHAYPRFIGSLIARIPFNPKHAIDSSDAKLNTQILNTLMFCLQNVVSQDAFLVKTAADSSLTLNKPERKGTRDLTAEMGRITSNEFYEGVIFLWAIEKIFLDTWTFVSDLSNNNSVVTNSGSHIPLKYTHPVVTDLCKRWTSPACTRLVEDLANIVDSFGINPGSKEWIRAQEIWDRVVELEAEFWPTDEDL</sequence>